<evidence type="ECO:0000313" key="1">
    <source>
        <dbReference type="EMBL" id="UWX56092.1"/>
    </source>
</evidence>
<accession>A0ABY5YAM7</accession>
<dbReference type="Proteomes" id="UP001059209">
    <property type="component" value="Chromosome"/>
</dbReference>
<proteinExistence type="predicted"/>
<reference evidence="1" key="1">
    <citation type="submission" date="2022-09" db="EMBL/GenBank/DDBJ databases">
        <title>Maribacter litopenaei sp. nov., isolated from the intestinal tract of the Pacific White Shrimp, Litopenaeus vannamei.</title>
        <authorList>
            <person name="Kim S.Y."/>
            <person name="Hwang C.Y."/>
        </authorList>
    </citation>
    <scope>NUCLEOTIDE SEQUENCE</scope>
    <source>
        <strain evidence="1">HL-LV01</strain>
    </source>
</reference>
<dbReference type="EMBL" id="CP104205">
    <property type="protein sequence ID" value="UWX56092.1"/>
    <property type="molecule type" value="Genomic_DNA"/>
</dbReference>
<keyword evidence="2" id="KW-1185">Reference proteome</keyword>
<protein>
    <submittedName>
        <fullName evidence="1">Uncharacterized protein</fullName>
    </submittedName>
</protein>
<organism evidence="1 2">
    <name type="scientific">Maribacter litopenaei</name>
    <dbReference type="NCBI Taxonomy" id="2976127"/>
    <lineage>
        <taxon>Bacteria</taxon>
        <taxon>Pseudomonadati</taxon>
        <taxon>Bacteroidota</taxon>
        <taxon>Flavobacteriia</taxon>
        <taxon>Flavobacteriales</taxon>
        <taxon>Flavobacteriaceae</taxon>
        <taxon>Maribacter</taxon>
    </lineage>
</organism>
<dbReference type="Gene3D" id="3.40.630.30">
    <property type="match status" value="1"/>
</dbReference>
<gene>
    <name evidence="1" type="ORF">NYZ99_07245</name>
</gene>
<name>A0ABY5YAM7_9FLAO</name>
<sequence length="89" mass="10842">MVFGLFYEDIDEEKIKDFYKVYIGTMDRRDAIDSFYHPVSYFIELRKVNPKKCAIGLVYYEGKPISRRTIFDIRKYHVFFFGRNGFRIF</sequence>
<dbReference type="InterPro" id="IPR016181">
    <property type="entry name" value="Acyl_CoA_acyltransferase"/>
</dbReference>
<dbReference type="SUPFAM" id="SSF55729">
    <property type="entry name" value="Acyl-CoA N-acyltransferases (Nat)"/>
    <property type="match status" value="1"/>
</dbReference>
<evidence type="ECO:0000313" key="2">
    <source>
        <dbReference type="Proteomes" id="UP001059209"/>
    </source>
</evidence>
<dbReference type="RefSeq" id="WP_260574631.1">
    <property type="nucleotide sequence ID" value="NZ_CP104205.1"/>
</dbReference>